<dbReference type="PROSITE" id="PS51987">
    <property type="entry name" value="GS_CATALYTIC"/>
    <property type="match status" value="1"/>
</dbReference>
<dbReference type="GO" id="GO:0006542">
    <property type="term" value="P:glutamine biosynthetic process"/>
    <property type="evidence" value="ECO:0007669"/>
    <property type="project" value="InterPro"/>
</dbReference>
<reference evidence="7" key="2">
    <citation type="journal article" date="2022" name="Microbiol. Resour. Announc.">
        <title>Whole-Genome Sequence of Entomortierella parvispora E1425, a Mucoromycotan Fungus Associated with Burkholderiaceae-Related Endosymbiotic Bacteria.</title>
        <authorList>
            <person name="Herlambang A."/>
            <person name="Guo Y."/>
            <person name="Takashima Y."/>
            <person name="Narisawa K."/>
            <person name="Ohta H."/>
            <person name="Nishizawa T."/>
        </authorList>
    </citation>
    <scope>NUCLEOTIDE SEQUENCE</scope>
    <source>
        <strain evidence="7">E1425</strain>
    </source>
</reference>
<evidence type="ECO:0000256" key="1">
    <source>
        <dbReference type="ARBA" id="ARBA00021364"/>
    </source>
</evidence>
<feature type="region of interest" description="Disordered" evidence="5">
    <location>
        <begin position="1"/>
        <end position="29"/>
    </location>
</feature>
<evidence type="ECO:0000313" key="8">
    <source>
        <dbReference type="Proteomes" id="UP000827284"/>
    </source>
</evidence>
<dbReference type="PANTHER" id="PTHR43785">
    <property type="entry name" value="GAMMA-GLUTAMYLPUTRESCINE SYNTHETASE"/>
    <property type="match status" value="1"/>
</dbReference>
<sequence length="560" mass="61402">MMHVSRSSSSSSLPPSINTNLPGTSGTAPNNAQALVQEITSLVKDDDRIKVAGIDLDGILRGKIMAKSKFLSILESGFGFCSVIFGWDMHDKTYAEELSISNAANGYKDIIAIPDLTTYRRIPWENNIPFFLLSFYDPNTKEPLAVCPRGVLKKVTDDLSSLGWEAMCGAEFEFFNFKETPDTLAAKGHTAPEALTPGMFGYSLLRPSLHQDYFYDIYDKCKEFQINIESLHTETGPGVYEAALSYTTATQMADMASLFKLSVKQLGLKHGIMPTFMAKPYSDQPGCSGHLHFSIRDISTKANLFAASGSTATATPSNEQQLHSPTSDDDLIPNQSALESAAPDAYSTSSMSSALQHALANPRPVWEKVEGVDKMSQIMKWFTAGLLTGLPSIMAILAPNINSYKRLVENYWAPVTISWGIESRVSAIRVIGPPQCDPKGTRLEMRVGGADINAHLAIGACLAVGLYGIKNKLAMPVGPTTVEMEQAEEGQSHKPMRIKAERLPKSLKESALAMLAKDSIARQVLGDAFVDHYGATRLNEYRLWETAVTTWETKRYFELV</sequence>
<dbReference type="Gene3D" id="3.10.20.70">
    <property type="entry name" value="Glutamine synthetase, N-terminal domain"/>
    <property type="match status" value="1"/>
</dbReference>
<dbReference type="OrthoDB" id="77835at2759"/>
<keyword evidence="2" id="KW-0436">Ligase</keyword>
<dbReference type="InterPro" id="IPR036651">
    <property type="entry name" value="Gln_synt_N_sf"/>
</dbReference>
<keyword evidence="8" id="KW-1185">Reference proteome</keyword>
<feature type="compositionally biased region" description="Low complexity" evidence="5">
    <location>
        <begin position="1"/>
        <end position="16"/>
    </location>
</feature>
<evidence type="ECO:0000256" key="3">
    <source>
        <dbReference type="PROSITE-ProRule" id="PRU01331"/>
    </source>
</evidence>
<dbReference type="SMART" id="SM01230">
    <property type="entry name" value="Gln-synt_C"/>
    <property type="match status" value="1"/>
</dbReference>
<evidence type="ECO:0000256" key="2">
    <source>
        <dbReference type="ARBA" id="ARBA00022598"/>
    </source>
</evidence>
<evidence type="ECO:0000313" key="7">
    <source>
        <dbReference type="EMBL" id="GJJ77280.1"/>
    </source>
</evidence>
<gene>
    <name evidence="7" type="ORF">EMPS_09639</name>
</gene>
<evidence type="ECO:0000256" key="4">
    <source>
        <dbReference type="RuleBase" id="RU000384"/>
    </source>
</evidence>
<comment type="similarity">
    <text evidence="3 4">Belongs to the glutamine synthetase family.</text>
</comment>
<feature type="compositionally biased region" description="Polar residues" evidence="5">
    <location>
        <begin position="17"/>
        <end position="29"/>
    </location>
</feature>
<dbReference type="Pfam" id="PF00120">
    <property type="entry name" value="Gln-synt_C"/>
    <property type="match status" value="2"/>
</dbReference>
<feature type="domain" description="GS catalytic" evidence="6">
    <location>
        <begin position="148"/>
        <end position="560"/>
    </location>
</feature>
<organism evidence="7 8">
    <name type="scientific">Entomortierella parvispora</name>
    <dbReference type="NCBI Taxonomy" id="205924"/>
    <lineage>
        <taxon>Eukaryota</taxon>
        <taxon>Fungi</taxon>
        <taxon>Fungi incertae sedis</taxon>
        <taxon>Mucoromycota</taxon>
        <taxon>Mortierellomycotina</taxon>
        <taxon>Mortierellomycetes</taxon>
        <taxon>Mortierellales</taxon>
        <taxon>Mortierellaceae</taxon>
        <taxon>Entomortierella</taxon>
    </lineage>
</organism>
<proteinExistence type="inferred from homology"/>
<dbReference type="InterPro" id="IPR014746">
    <property type="entry name" value="Gln_synth/guanido_kin_cat_dom"/>
</dbReference>
<accession>A0A9P3HIF5</accession>
<comment type="caution">
    <text evidence="7">The sequence shown here is derived from an EMBL/GenBank/DDBJ whole genome shotgun (WGS) entry which is preliminary data.</text>
</comment>
<dbReference type="SUPFAM" id="SSF55931">
    <property type="entry name" value="Glutamine synthetase/guanido kinase"/>
    <property type="match status" value="2"/>
</dbReference>
<name>A0A9P3HIF5_9FUNG</name>
<dbReference type="PANTHER" id="PTHR43785:SF12">
    <property type="entry name" value="TYPE-1 GLUTAMINE SYNTHETASE 2"/>
    <property type="match status" value="1"/>
</dbReference>
<dbReference type="EMBL" id="BQFW01000013">
    <property type="protein sequence ID" value="GJJ77280.1"/>
    <property type="molecule type" value="Genomic_DNA"/>
</dbReference>
<protein>
    <recommendedName>
        <fullName evidence="1">Glutamine synthetase</fullName>
    </recommendedName>
</protein>
<dbReference type="SUPFAM" id="SSF54368">
    <property type="entry name" value="Glutamine synthetase, N-terminal domain"/>
    <property type="match status" value="1"/>
</dbReference>
<dbReference type="GO" id="GO:0004356">
    <property type="term" value="F:glutamine synthetase activity"/>
    <property type="evidence" value="ECO:0007669"/>
    <property type="project" value="InterPro"/>
</dbReference>
<dbReference type="FunFam" id="3.10.20.70:FF:000013">
    <property type="entry name" value="Glutamine synthetase bacteria"/>
    <property type="match status" value="1"/>
</dbReference>
<evidence type="ECO:0000259" key="6">
    <source>
        <dbReference type="PROSITE" id="PS51987"/>
    </source>
</evidence>
<feature type="region of interest" description="Disordered" evidence="5">
    <location>
        <begin position="309"/>
        <end position="334"/>
    </location>
</feature>
<dbReference type="InterPro" id="IPR008146">
    <property type="entry name" value="Gln_synth_cat_dom"/>
</dbReference>
<dbReference type="AlphaFoldDB" id="A0A9P3HIF5"/>
<dbReference type="Gene3D" id="3.30.590.10">
    <property type="entry name" value="Glutamine synthetase/guanido kinase, catalytic domain"/>
    <property type="match status" value="1"/>
</dbReference>
<evidence type="ECO:0000256" key="5">
    <source>
        <dbReference type="SAM" id="MobiDB-lite"/>
    </source>
</evidence>
<reference evidence="7" key="1">
    <citation type="submission" date="2021-11" db="EMBL/GenBank/DDBJ databases">
        <authorList>
            <person name="Herlambang A."/>
            <person name="Guo Y."/>
            <person name="Takashima Y."/>
            <person name="Nishizawa T."/>
        </authorList>
    </citation>
    <scope>NUCLEOTIDE SEQUENCE</scope>
    <source>
        <strain evidence="7">E1425</strain>
    </source>
</reference>
<dbReference type="Proteomes" id="UP000827284">
    <property type="component" value="Unassembled WGS sequence"/>
</dbReference>